<dbReference type="GO" id="GO:0005524">
    <property type="term" value="F:ATP binding"/>
    <property type="evidence" value="ECO:0007669"/>
    <property type="project" value="UniProtKB-KW"/>
</dbReference>
<protein>
    <submittedName>
        <fullName evidence="5">6-carboxyhexanoate--CoA ligase</fullName>
    </submittedName>
</protein>
<dbReference type="Pfam" id="PF13380">
    <property type="entry name" value="CoA_binding_2"/>
    <property type="match status" value="1"/>
</dbReference>
<dbReference type="SMART" id="SM00881">
    <property type="entry name" value="CoA_binding"/>
    <property type="match status" value="1"/>
</dbReference>
<dbReference type="Gene3D" id="3.40.50.720">
    <property type="entry name" value="NAD(P)-binding Rossmann-like Domain"/>
    <property type="match status" value="1"/>
</dbReference>
<evidence type="ECO:0000313" key="5">
    <source>
        <dbReference type="EMBL" id="ONF44825.1"/>
    </source>
</evidence>
<accession>A0A1V2DVP4</accession>
<evidence type="ECO:0000259" key="4">
    <source>
        <dbReference type="SMART" id="SM00881"/>
    </source>
</evidence>
<organism evidence="5 6">
    <name type="scientific">Marinobacter lutaoensis</name>
    <dbReference type="NCBI Taxonomy" id="135739"/>
    <lineage>
        <taxon>Bacteria</taxon>
        <taxon>Pseudomonadati</taxon>
        <taxon>Pseudomonadota</taxon>
        <taxon>Gammaproteobacteria</taxon>
        <taxon>Pseudomonadales</taxon>
        <taxon>Marinobacteraceae</taxon>
        <taxon>Marinobacter</taxon>
    </lineage>
</organism>
<dbReference type="PANTHER" id="PTHR43334:SF1">
    <property type="entry name" value="3-HYDROXYPROPIONATE--COA LIGASE [ADP-FORMING]"/>
    <property type="match status" value="1"/>
</dbReference>
<dbReference type="RefSeq" id="WP_076723073.1">
    <property type="nucleotide sequence ID" value="NZ_MSCW01000002.1"/>
</dbReference>
<evidence type="ECO:0000256" key="1">
    <source>
        <dbReference type="ARBA" id="ARBA00022598"/>
    </source>
</evidence>
<evidence type="ECO:0000256" key="3">
    <source>
        <dbReference type="ARBA" id="ARBA00022840"/>
    </source>
</evidence>
<sequence length="696" mass="73414">MAHAVTGRALARALLNPASVALVGISNNLEKTAARPLQFLRRAGFAGKVYNVNPTREEVQGEKAYPSLAALPEVPDHAFILTNTEQAMAAVEACGRLGIPVATVLAGGFSEQGAAGLERENRLKAIARQAGVRLLGPSSIGLVNVHSHLTLTANAAFGEPGLPKGGIFCASHSGSLIGALTSRGRARGIGFNALVSVGSECDLSVGEICEATLDDPAITGYLLFLETSRNARHLRRFALAAAARGKPVVAYKLGRSELAAELAVSHTGALAGEDSVTDALLKDCGIARVDTFEGLLESLPLLARTPYRKAGDRPPRVGVVTTTGGGAAMAVDQLGIRGIDVVPPSDQTREQLRQAGIDGGSGRILDLTLAGTRYDVMKTTLDILGQAPEFDLILATVGSSARNHPHLAVKPVSDSIHQAKPLACFIVPEAPEALTLLTEAGVPNFRTPESCGDVIAAALNRRAPNPELAADVTPMPTTYRAIDEAQAYHLFAEVGLTHADFTVIDVDAPLPALSFDYPVVAKVLSARVSHKTDVGGVVLPIHNDQELKQAIQRIRYNVERNLPGETVKQVLVQRLTRPVGEALVGIRRDPEVGPIVMVAAGGIYTELYKDRSLRLAPVDLETAREMIGEVTAFQALTGYRGRPRGDLEALADAIVKLSRLAVSDRYGIVEAEINPLMVLEQGQGALAVDALVTVGT</sequence>
<evidence type="ECO:0000256" key="2">
    <source>
        <dbReference type="ARBA" id="ARBA00022741"/>
    </source>
</evidence>
<dbReference type="AlphaFoldDB" id="A0A1V2DVP4"/>
<dbReference type="InterPro" id="IPR016102">
    <property type="entry name" value="Succinyl-CoA_synth-like"/>
</dbReference>
<keyword evidence="3" id="KW-0067">ATP-binding</keyword>
<dbReference type="Gene3D" id="3.30.1490.20">
    <property type="entry name" value="ATP-grasp fold, A domain"/>
    <property type="match status" value="1"/>
</dbReference>
<dbReference type="GO" id="GO:0016874">
    <property type="term" value="F:ligase activity"/>
    <property type="evidence" value="ECO:0007669"/>
    <property type="project" value="UniProtKB-KW"/>
</dbReference>
<keyword evidence="1 5" id="KW-0436">Ligase</keyword>
<reference evidence="5 6" key="1">
    <citation type="submission" date="2016-12" db="EMBL/GenBank/DDBJ databases">
        <title>Marinobacter lutaoensis whole genome sequencing.</title>
        <authorList>
            <person name="Verma A."/>
            <person name="Krishnamurthi S."/>
        </authorList>
    </citation>
    <scope>NUCLEOTIDE SEQUENCE [LARGE SCALE GENOMIC DNA]</scope>
    <source>
        <strain evidence="5 6">T5054</strain>
    </source>
</reference>
<gene>
    <name evidence="5" type="ORF">BTO32_03560</name>
</gene>
<dbReference type="Pfam" id="PF13549">
    <property type="entry name" value="ATP-grasp_5"/>
    <property type="match status" value="1"/>
</dbReference>
<dbReference type="SUPFAM" id="SSF52210">
    <property type="entry name" value="Succinyl-CoA synthetase domains"/>
    <property type="match status" value="2"/>
</dbReference>
<dbReference type="InterPro" id="IPR036291">
    <property type="entry name" value="NAD(P)-bd_dom_sf"/>
</dbReference>
<dbReference type="InterPro" id="IPR051538">
    <property type="entry name" value="Acyl-CoA_Synth/Transferase"/>
</dbReference>
<dbReference type="Proteomes" id="UP000189339">
    <property type="component" value="Unassembled WGS sequence"/>
</dbReference>
<dbReference type="EMBL" id="MSCW01000002">
    <property type="protein sequence ID" value="ONF44825.1"/>
    <property type="molecule type" value="Genomic_DNA"/>
</dbReference>
<proteinExistence type="predicted"/>
<dbReference type="SUPFAM" id="SSF56059">
    <property type="entry name" value="Glutathione synthetase ATP-binding domain-like"/>
    <property type="match status" value="1"/>
</dbReference>
<keyword evidence="6" id="KW-1185">Reference proteome</keyword>
<evidence type="ECO:0000313" key="6">
    <source>
        <dbReference type="Proteomes" id="UP000189339"/>
    </source>
</evidence>
<dbReference type="OrthoDB" id="9807426at2"/>
<dbReference type="Gene3D" id="3.40.50.261">
    <property type="entry name" value="Succinyl-CoA synthetase domains"/>
    <property type="match status" value="2"/>
</dbReference>
<keyword evidence="2" id="KW-0547">Nucleotide-binding</keyword>
<dbReference type="InterPro" id="IPR013815">
    <property type="entry name" value="ATP_grasp_subdomain_1"/>
</dbReference>
<dbReference type="InterPro" id="IPR003781">
    <property type="entry name" value="CoA-bd"/>
</dbReference>
<dbReference type="Gene3D" id="3.30.470.20">
    <property type="entry name" value="ATP-grasp fold, B domain"/>
    <property type="match status" value="1"/>
</dbReference>
<dbReference type="PANTHER" id="PTHR43334">
    <property type="entry name" value="ACETATE--COA LIGASE [ADP-FORMING]"/>
    <property type="match status" value="1"/>
</dbReference>
<name>A0A1V2DVP4_9GAMM</name>
<dbReference type="SUPFAM" id="SSF51735">
    <property type="entry name" value="NAD(P)-binding Rossmann-fold domains"/>
    <property type="match status" value="1"/>
</dbReference>
<comment type="caution">
    <text evidence="5">The sequence shown here is derived from an EMBL/GenBank/DDBJ whole genome shotgun (WGS) entry which is preliminary data.</text>
</comment>
<feature type="domain" description="CoA-binding" evidence="4">
    <location>
        <begin position="14"/>
        <end position="109"/>
    </location>
</feature>
<dbReference type="STRING" id="135739.BTO32_03560"/>
<dbReference type="Pfam" id="PF13607">
    <property type="entry name" value="Succ_CoA_lig"/>
    <property type="match status" value="1"/>
</dbReference>
<dbReference type="InterPro" id="IPR032875">
    <property type="entry name" value="Succ_CoA_lig_flav_dom"/>
</dbReference>